<dbReference type="InterPro" id="IPR018733">
    <property type="entry name" value="DUF2274"/>
</dbReference>
<keyword evidence="3" id="KW-1185">Reference proteome</keyword>
<name>A0A239IX10_9SPHN</name>
<evidence type="ECO:0008006" key="4">
    <source>
        <dbReference type="Google" id="ProtNLM"/>
    </source>
</evidence>
<feature type="region of interest" description="Disordered" evidence="1">
    <location>
        <begin position="65"/>
        <end position="90"/>
    </location>
</feature>
<gene>
    <name evidence="2" type="ORF">SAMN06295955_108204</name>
</gene>
<proteinExistence type="predicted"/>
<sequence length="90" mass="9662">MTKLKLGPLVDDKPVKLTVELPAAVHRDLITYAAALAAETGGDAVSPDKLVRPMIERFMATDRGFAKHRRSAKSAVSRRETGGGAPQPRP</sequence>
<dbReference type="OrthoDB" id="9803810at2"/>
<evidence type="ECO:0000256" key="1">
    <source>
        <dbReference type="SAM" id="MobiDB-lite"/>
    </source>
</evidence>
<evidence type="ECO:0000313" key="2">
    <source>
        <dbReference type="EMBL" id="SNS98065.1"/>
    </source>
</evidence>
<dbReference type="Pfam" id="PF10038">
    <property type="entry name" value="DUF2274"/>
    <property type="match status" value="1"/>
</dbReference>
<dbReference type="RefSeq" id="WP_089216304.1">
    <property type="nucleotide sequence ID" value="NZ_FZPA01000008.1"/>
</dbReference>
<protein>
    <recommendedName>
        <fullName evidence="4">DUF2274 domain-containing protein</fullName>
    </recommendedName>
</protein>
<reference evidence="2 3" key="1">
    <citation type="submission" date="2017-06" db="EMBL/GenBank/DDBJ databases">
        <authorList>
            <person name="Kim H.J."/>
            <person name="Triplett B.A."/>
        </authorList>
    </citation>
    <scope>NUCLEOTIDE SEQUENCE [LARGE SCALE GENOMIC DNA]</scope>
    <source>
        <strain evidence="2 3">DS15</strain>
    </source>
</reference>
<evidence type="ECO:0000313" key="3">
    <source>
        <dbReference type="Proteomes" id="UP000198339"/>
    </source>
</evidence>
<accession>A0A239IX10</accession>
<dbReference type="Proteomes" id="UP000198339">
    <property type="component" value="Unassembled WGS sequence"/>
</dbReference>
<dbReference type="EMBL" id="FZPA01000008">
    <property type="protein sequence ID" value="SNS98065.1"/>
    <property type="molecule type" value="Genomic_DNA"/>
</dbReference>
<dbReference type="AlphaFoldDB" id="A0A239IX10"/>
<organism evidence="2 3">
    <name type="scientific">Sphingopyxis indica</name>
    <dbReference type="NCBI Taxonomy" id="436663"/>
    <lineage>
        <taxon>Bacteria</taxon>
        <taxon>Pseudomonadati</taxon>
        <taxon>Pseudomonadota</taxon>
        <taxon>Alphaproteobacteria</taxon>
        <taxon>Sphingomonadales</taxon>
        <taxon>Sphingomonadaceae</taxon>
        <taxon>Sphingopyxis</taxon>
    </lineage>
</organism>